<evidence type="ECO:0000313" key="14">
    <source>
        <dbReference type="Proteomes" id="UP000265724"/>
    </source>
</evidence>
<dbReference type="InterPro" id="IPR020578">
    <property type="entry name" value="Aminotrans_V_PyrdxlP_BS"/>
</dbReference>
<evidence type="ECO:0000256" key="1">
    <source>
        <dbReference type="ARBA" id="ARBA00001933"/>
    </source>
</evidence>
<protein>
    <recommendedName>
        <fullName evidence="4">cysteine desulfurase</fullName>
        <ecNumber evidence="4">2.8.1.7</ecNumber>
    </recommendedName>
</protein>
<name>A0A398DPN1_9BACT</name>
<reference evidence="14 15" key="1">
    <citation type="submission" date="2018-09" db="EMBL/GenBank/DDBJ databases">
        <title>Discovery and Ecogenomic Context for Candidatus Cryosericales, a Global Caldiserica Order Active in Thawing Permafrost.</title>
        <authorList>
            <person name="Martinez M.A."/>
            <person name="Woodcroft B.J."/>
            <person name="Ignacio Espinoza J.C."/>
            <person name="Zayed A."/>
            <person name="Singleton C.M."/>
            <person name="Boyd J."/>
            <person name="Li Y.-F."/>
            <person name="Purvine S."/>
            <person name="Maughan H."/>
            <person name="Hodgkins S.B."/>
            <person name="Anderson D."/>
            <person name="Sederholm M."/>
            <person name="Temperton B."/>
            <person name="Saleska S.R."/>
            <person name="Tyson G.W."/>
            <person name="Rich V.I."/>
        </authorList>
    </citation>
    <scope>NUCLEOTIDE SEQUENCE [LARGE SCALE GENOMIC DNA]</scope>
    <source>
        <strain evidence="12 14">SMC2</strain>
        <strain evidence="13 15">SMC3</strain>
    </source>
</reference>
<evidence type="ECO:0000256" key="9">
    <source>
        <dbReference type="ARBA" id="ARBA00050776"/>
    </source>
</evidence>
<evidence type="ECO:0000256" key="7">
    <source>
        <dbReference type="ARBA" id="ARBA00023004"/>
    </source>
</evidence>
<dbReference type="InterPro" id="IPR015422">
    <property type="entry name" value="PyrdxlP-dep_Trfase_small"/>
</dbReference>
<evidence type="ECO:0000313" key="13">
    <source>
        <dbReference type="EMBL" id="RIE12711.1"/>
    </source>
</evidence>
<gene>
    <name evidence="12" type="ORF">SMC2_06655</name>
    <name evidence="13" type="ORF">SMC3_06460</name>
</gene>
<evidence type="ECO:0000256" key="5">
    <source>
        <dbReference type="ARBA" id="ARBA00022723"/>
    </source>
</evidence>
<evidence type="ECO:0000256" key="2">
    <source>
        <dbReference type="ARBA" id="ARBA00003120"/>
    </source>
</evidence>
<evidence type="ECO:0000256" key="10">
    <source>
        <dbReference type="RuleBase" id="RU004504"/>
    </source>
</evidence>
<keyword evidence="14" id="KW-1185">Reference proteome</keyword>
<evidence type="ECO:0000313" key="12">
    <source>
        <dbReference type="EMBL" id="RIE12626.1"/>
    </source>
</evidence>
<organism evidence="13 15">
    <name type="scientific">Candidatus Cryosericum hinesii</name>
    <dbReference type="NCBI Taxonomy" id="2290915"/>
    <lineage>
        <taxon>Bacteria</taxon>
        <taxon>Pseudomonadati</taxon>
        <taxon>Caldisericota/Cryosericota group</taxon>
        <taxon>Candidatus Cryosericota</taxon>
        <taxon>Candidatus Cryosericia</taxon>
        <taxon>Candidatus Cryosericales</taxon>
        <taxon>Candidatus Cryosericaceae</taxon>
        <taxon>Candidatus Cryosericum</taxon>
    </lineage>
</organism>
<keyword evidence="6" id="KW-0663">Pyridoxal phosphate</keyword>
<dbReference type="PROSITE" id="PS00595">
    <property type="entry name" value="AA_TRANSFER_CLASS_5"/>
    <property type="match status" value="1"/>
</dbReference>
<dbReference type="Pfam" id="PF00266">
    <property type="entry name" value="Aminotran_5"/>
    <property type="match status" value="1"/>
</dbReference>
<dbReference type="Proteomes" id="UP000265724">
    <property type="component" value="Unassembled WGS sequence"/>
</dbReference>
<comment type="catalytic activity">
    <reaction evidence="9">
        <text>(sulfur carrier)-H + L-cysteine = (sulfur carrier)-SH + L-alanine</text>
        <dbReference type="Rhea" id="RHEA:43892"/>
        <dbReference type="Rhea" id="RHEA-COMP:14737"/>
        <dbReference type="Rhea" id="RHEA-COMP:14739"/>
        <dbReference type="ChEBI" id="CHEBI:29917"/>
        <dbReference type="ChEBI" id="CHEBI:35235"/>
        <dbReference type="ChEBI" id="CHEBI:57972"/>
        <dbReference type="ChEBI" id="CHEBI:64428"/>
        <dbReference type="EC" id="2.8.1.7"/>
    </reaction>
</comment>
<dbReference type="EMBL" id="QXIW01000029">
    <property type="protein sequence ID" value="RIE12711.1"/>
    <property type="molecule type" value="Genomic_DNA"/>
</dbReference>
<comment type="caution">
    <text evidence="13">The sequence shown here is derived from an EMBL/GenBank/DDBJ whole genome shotgun (WGS) entry which is preliminary data.</text>
</comment>
<dbReference type="GO" id="GO:0031071">
    <property type="term" value="F:cysteine desulfurase activity"/>
    <property type="evidence" value="ECO:0007669"/>
    <property type="project" value="UniProtKB-EC"/>
</dbReference>
<dbReference type="InterPro" id="IPR000192">
    <property type="entry name" value="Aminotrans_V_dom"/>
</dbReference>
<dbReference type="PANTHER" id="PTHR11601">
    <property type="entry name" value="CYSTEINE DESULFURYLASE FAMILY MEMBER"/>
    <property type="match status" value="1"/>
</dbReference>
<comment type="function">
    <text evidence="2">Catalyzes the removal of elemental sulfur atoms from cysteine to produce alanine. Seems to participate in the biosynthesis of the nitrogenase metalloclusters by providing the inorganic sulfur required for the Fe-S core formation.</text>
</comment>
<dbReference type="FunFam" id="3.40.640.10:FF:000084">
    <property type="entry name" value="IscS-like cysteine desulfurase"/>
    <property type="match status" value="1"/>
</dbReference>
<dbReference type="PANTHER" id="PTHR11601:SF34">
    <property type="entry name" value="CYSTEINE DESULFURASE"/>
    <property type="match status" value="1"/>
</dbReference>
<sequence>MSTSPGDSARHQSYGRSVSVSDRGVARIDFSEGLQQWTDGSMQVRGHSAADRNNIHVDIGHHIGYTVCRRPDGGDSAALRPSRMSAVFRLSLCAVGAGEQAMKALEEAMERVIYLDNAATTPVDPAVFEEMKPFFTERFANPMTYMHSSAGDVAHTAVEEARVRVASLIGSKPEQVVFTGGGTESDNWVLKGAVEKASRERLHKPGHLVTAEFEHHAILHSALALQRQGYEVTFVKVGRSGIVDPDDVRRAMRPTTLLVSIMHANNEIGTIQPIADIARVAHENGALMHTDAVQTTAHIPVDVNALGVDFLSLSGHKFNGPKGVGILFVRDHAALYPFIDGGGQEWGLRGSTHNVPGIVGLGKAAQLGKERLPGELERLTTLRTMLYDKLSARIDRIFLNGDMKQRVPQNLNIRIEGIDNEPLLLAMNEAGIIAAGGSACNAEETLASHVLTSIGCDLKEAKSSIRLSFGYVTTEKDIDYAADVIPNLVKFLRSMA</sequence>
<dbReference type="Gene3D" id="3.90.1150.10">
    <property type="entry name" value="Aspartate Aminotransferase, domain 1"/>
    <property type="match status" value="1"/>
</dbReference>
<evidence type="ECO:0000313" key="15">
    <source>
        <dbReference type="Proteomes" id="UP000266042"/>
    </source>
</evidence>
<dbReference type="EC" id="2.8.1.7" evidence="4"/>
<proteinExistence type="inferred from homology"/>
<dbReference type="Gene3D" id="3.40.640.10">
    <property type="entry name" value="Type I PLP-dependent aspartate aminotransferase-like (Major domain)"/>
    <property type="match status" value="1"/>
</dbReference>
<dbReference type="Proteomes" id="UP000266042">
    <property type="component" value="Unassembled WGS sequence"/>
</dbReference>
<comment type="similarity">
    <text evidence="3">Belongs to the class-V pyridoxal-phosphate-dependent aminotransferase family. NifS/IscS subfamily.</text>
</comment>
<dbReference type="GO" id="GO:0051536">
    <property type="term" value="F:iron-sulfur cluster binding"/>
    <property type="evidence" value="ECO:0007669"/>
    <property type="project" value="UniProtKB-KW"/>
</dbReference>
<keyword evidence="5" id="KW-0479">Metal-binding</keyword>
<evidence type="ECO:0000259" key="11">
    <source>
        <dbReference type="Pfam" id="PF00266"/>
    </source>
</evidence>
<keyword evidence="7" id="KW-0408">Iron</keyword>
<dbReference type="EMBL" id="QXIX01000052">
    <property type="protein sequence ID" value="RIE12626.1"/>
    <property type="molecule type" value="Genomic_DNA"/>
</dbReference>
<dbReference type="InterPro" id="IPR015421">
    <property type="entry name" value="PyrdxlP-dep_Trfase_major"/>
</dbReference>
<dbReference type="GO" id="GO:0046872">
    <property type="term" value="F:metal ion binding"/>
    <property type="evidence" value="ECO:0007669"/>
    <property type="project" value="UniProtKB-KW"/>
</dbReference>
<evidence type="ECO:0000256" key="8">
    <source>
        <dbReference type="ARBA" id="ARBA00023014"/>
    </source>
</evidence>
<evidence type="ECO:0000256" key="6">
    <source>
        <dbReference type="ARBA" id="ARBA00022898"/>
    </source>
</evidence>
<dbReference type="InterPro" id="IPR015424">
    <property type="entry name" value="PyrdxlP-dep_Trfase"/>
</dbReference>
<dbReference type="Gene3D" id="1.10.260.50">
    <property type="match status" value="1"/>
</dbReference>
<accession>A0A398DPN1</accession>
<keyword evidence="8" id="KW-0411">Iron-sulfur</keyword>
<dbReference type="SUPFAM" id="SSF53383">
    <property type="entry name" value="PLP-dependent transferases"/>
    <property type="match status" value="1"/>
</dbReference>
<evidence type="ECO:0000256" key="3">
    <source>
        <dbReference type="ARBA" id="ARBA00006490"/>
    </source>
</evidence>
<comment type="cofactor">
    <cofactor evidence="1 10">
        <name>pyridoxal 5'-phosphate</name>
        <dbReference type="ChEBI" id="CHEBI:597326"/>
    </cofactor>
</comment>
<feature type="domain" description="Aminotransferase class V" evidence="11">
    <location>
        <begin position="113"/>
        <end position="480"/>
    </location>
</feature>
<evidence type="ECO:0000256" key="4">
    <source>
        <dbReference type="ARBA" id="ARBA00012239"/>
    </source>
</evidence>
<dbReference type="AlphaFoldDB" id="A0A398DPN1"/>